<dbReference type="Gramene" id="TVU41775">
    <property type="protein sequence ID" value="TVU41775"/>
    <property type="gene ID" value="EJB05_15323"/>
</dbReference>
<comment type="caution">
    <text evidence="2">The sequence shown here is derived from an EMBL/GenBank/DDBJ whole genome shotgun (WGS) entry which is preliminary data.</text>
</comment>
<accession>A0A5J9W1K8</accession>
<protein>
    <submittedName>
        <fullName evidence="2">Uncharacterized protein</fullName>
    </submittedName>
</protein>
<feature type="compositionally biased region" description="Low complexity" evidence="1">
    <location>
        <begin position="109"/>
        <end position="126"/>
    </location>
</feature>
<evidence type="ECO:0000256" key="1">
    <source>
        <dbReference type="SAM" id="MobiDB-lite"/>
    </source>
</evidence>
<feature type="region of interest" description="Disordered" evidence="1">
    <location>
        <begin position="92"/>
        <end position="185"/>
    </location>
</feature>
<evidence type="ECO:0000313" key="3">
    <source>
        <dbReference type="Proteomes" id="UP000324897"/>
    </source>
</evidence>
<feature type="region of interest" description="Disordered" evidence="1">
    <location>
        <begin position="236"/>
        <end position="265"/>
    </location>
</feature>
<feature type="compositionally biased region" description="Low complexity" evidence="1">
    <location>
        <begin position="156"/>
        <end position="166"/>
    </location>
</feature>
<keyword evidence="3" id="KW-1185">Reference proteome</keyword>
<feature type="compositionally biased region" description="Low complexity" evidence="1">
    <location>
        <begin position="136"/>
        <end position="146"/>
    </location>
</feature>
<feature type="non-terminal residue" evidence="2">
    <location>
        <position position="1"/>
    </location>
</feature>
<sequence length="265" mass="28047">MTSSLSAAINDSIKLSNNCALNPKSPALLPPRRQAAGFSHRAAAAASSRLPPLRAGARRSAAWRATCCGRPIRDHLDAPSPPRLRAPLPDEVAAATTDTSKIPGVEGLSSTTSGPSPMTSGPSSSRPPRRRPRAPSPTTSSPSSSRPPRRRPRAPSPTTSGPCSSRPPRRGPQAPSPTTSGPLLLADPSATNNLRKVSIADTTLAGLPEVRQSKYFNAADELAINHRQLCLWCGSRQPYEPENEGNENNAVPLDDLDEDFPPIDE</sequence>
<dbReference type="Proteomes" id="UP000324897">
    <property type="component" value="Chromosome 4"/>
</dbReference>
<organism evidence="2 3">
    <name type="scientific">Eragrostis curvula</name>
    <name type="common">weeping love grass</name>
    <dbReference type="NCBI Taxonomy" id="38414"/>
    <lineage>
        <taxon>Eukaryota</taxon>
        <taxon>Viridiplantae</taxon>
        <taxon>Streptophyta</taxon>
        <taxon>Embryophyta</taxon>
        <taxon>Tracheophyta</taxon>
        <taxon>Spermatophyta</taxon>
        <taxon>Magnoliopsida</taxon>
        <taxon>Liliopsida</taxon>
        <taxon>Poales</taxon>
        <taxon>Poaceae</taxon>
        <taxon>PACMAD clade</taxon>
        <taxon>Chloridoideae</taxon>
        <taxon>Eragrostideae</taxon>
        <taxon>Eragrostidinae</taxon>
        <taxon>Eragrostis</taxon>
    </lineage>
</organism>
<reference evidence="2 3" key="1">
    <citation type="journal article" date="2019" name="Sci. Rep.">
        <title>A high-quality genome of Eragrostis curvula grass provides insights into Poaceae evolution and supports new strategies to enhance forage quality.</title>
        <authorList>
            <person name="Carballo J."/>
            <person name="Santos B.A.C.M."/>
            <person name="Zappacosta D."/>
            <person name="Garbus I."/>
            <person name="Selva J.P."/>
            <person name="Gallo C.A."/>
            <person name="Diaz A."/>
            <person name="Albertini E."/>
            <person name="Caccamo M."/>
            <person name="Echenique V."/>
        </authorList>
    </citation>
    <scope>NUCLEOTIDE SEQUENCE [LARGE SCALE GENOMIC DNA]</scope>
    <source>
        <strain evidence="3">cv. Victoria</strain>
        <tissue evidence="2">Leaf</tissue>
    </source>
</reference>
<name>A0A5J9W1K8_9POAL</name>
<dbReference type="AlphaFoldDB" id="A0A5J9W1K8"/>
<dbReference type="EMBL" id="RWGY01000007">
    <property type="protein sequence ID" value="TVU41775.1"/>
    <property type="molecule type" value="Genomic_DNA"/>
</dbReference>
<evidence type="ECO:0000313" key="2">
    <source>
        <dbReference type="EMBL" id="TVU41775.1"/>
    </source>
</evidence>
<feature type="compositionally biased region" description="Acidic residues" evidence="1">
    <location>
        <begin position="254"/>
        <end position="265"/>
    </location>
</feature>
<proteinExistence type="predicted"/>
<gene>
    <name evidence="2" type="ORF">EJB05_15323</name>
</gene>